<dbReference type="STRING" id="471870.BACINT_04282"/>
<dbReference type="Proteomes" id="UP000004596">
    <property type="component" value="Unassembled WGS sequence"/>
</dbReference>
<organism evidence="1 2">
    <name type="scientific">Bacteroides intestinalis DSM 17393</name>
    <dbReference type="NCBI Taxonomy" id="471870"/>
    <lineage>
        <taxon>Bacteria</taxon>
        <taxon>Pseudomonadati</taxon>
        <taxon>Bacteroidota</taxon>
        <taxon>Bacteroidia</taxon>
        <taxon>Bacteroidales</taxon>
        <taxon>Bacteroidaceae</taxon>
        <taxon>Bacteroides</taxon>
    </lineage>
</organism>
<dbReference type="AlphaFoldDB" id="B3CFA4"/>
<name>B3CFA4_9BACE</name>
<reference evidence="1 2" key="2">
    <citation type="submission" date="2008-04" db="EMBL/GenBank/DDBJ databases">
        <authorList>
            <person name="Fulton L."/>
            <person name="Clifton S."/>
            <person name="Fulton B."/>
            <person name="Xu J."/>
            <person name="Minx P."/>
            <person name="Pepin K.H."/>
            <person name="Johnson M."/>
            <person name="Thiruvilangam P."/>
            <person name="Bhonagiri V."/>
            <person name="Nash W.E."/>
            <person name="Mardis E.R."/>
            <person name="Wilson R.K."/>
        </authorList>
    </citation>
    <scope>NUCLEOTIDE SEQUENCE [LARGE SCALE GENOMIC DNA]</scope>
    <source>
        <strain evidence="1 2">DSM 17393</strain>
    </source>
</reference>
<protein>
    <submittedName>
        <fullName evidence="1">Uncharacterized protein</fullName>
    </submittedName>
</protein>
<reference evidence="1 2" key="1">
    <citation type="submission" date="2008-04" db="EMBL/GenBank/DDBJ databases">
        <title>Draft genome sequence of Bacteroides intestinalis (DSM 17393).</title>
        <authorList>
            <person name="Sudarsanam P."/>
            <person name="Ley R."/>
            <person name="Guruge J."/>
            <person name="Turnbaugh P.J."/>
            <person name="Mahowald M."/>
            <person name="Liep D."/>
            <person name="Gordon J."/>
        </authorList>
    </citation>
    <scope>NUCLEOTIDE SEQUENCE [LARGE SCALE GENOMIC DNA]</scope>
    <source>
        <strain evidence="1 2">DSM 17393</strain>
    </source>
</reference>
<proteinExistence type="predicted"/>
<gene>
    <name evidence="1" type="ORF">BACINT_04282</name>
</gene>
<accession>B3CFA4</accession>
<dbReference type="EMBL" id="ABJL02000008">
    <property type="protein sequence ID" value="EDV05139.1"/>
    <property type="molecule type" value="Genomic_DNA"/>
</dbReference>
<evidence type="ECO:0000313" key="2">
    <source>
        <dbReference type="Proteomes" id="UP000004596"/>
    </source>
</evidence>
<sequence length="45" mass="5246">MILILHLLDGSTEYLQITKHDAKTSYMYQTNFELLLTIKMKKGNS</sequence>
<comment type="caution">
    <text evidence="1">The sequence shown here is derived from an EMBL/GenBank/DDBJ whole genome shotgun (WGS) entry which is preliminary data.</text>
</comment>
<evidence type="ECO:0000313" key="1">
    <source>
        <dbReference type="EMBL" id="EDV05139.1"/>
    </source>
</evidence>